<evidence type="ECO:0000256" key="10">
    <source>
        <dbReference type="SAM" id="Phobius"/>
    </source>
</evidence>
<dbReference type="OMA" id="INADVWF"/>
<dbReference type="InterPro" id="IPR051076">
    <property type="entry name" value="Golgi_membrane_TVP38/TMEM64"/>
</dbReference>
<keyword evidence="7 10" id="KW-1133">Transmembrane helix</keyword>
<comment type="caution">
    <text evidence="12">The sequence shown here is derived from an EMBL/GenBank/DDBJ whole genome shotgun (WGS) entry which is preliminary data.</text>
</comment>
<evidence type="ECO:0000259" key="11">
    <source>
        <dbReference type="Pfam" id="PF09335"/>
    </source>
</evidence>
<protein>
    <recommendedName>
        <fullName evidence="4">Golgi apparatus membrane protein TVP38</fullName>
    </recommendedName>
    <alternativeName>
        <fullName evidence="5">Golgi apparatus membrane protein tvp38</fullName>
    </alternativeName>
</protein>
<comment type="function">
    <text evidence="1">Golgi membrane protein involved in vesicular trafficking and spindle migration.</text>
</comment>
<proteinExistence type="inferred from homology"/>
<evidence type="ECO:0000256" key="5">
    <source>
        <dbReference type="ARBA" id="ARBA00020673"/>
    </source>
</evidence>
<dbReference type="GO" id="GO:0000022">
    <property type="term" value="P:mitotic spindle elongation"/>
    <property type="evidence" value="ECO:0007669"/>
    <property type="project" value="TreeGrafter"/>
</dbReference>
<evidence type="ECO:0000256" key="2">
    <source>
        <dbReference type="ARBA" id="ARBA00004653"/>
    </source>
</evidence>
<evidence type="ECO:0000256" key="8">
    <source>
        <dbReference type="ARBA" id="ARBA00023034"/>
    </source>
</evidence>
<dbReference type="RefSeq" id="XP_001729209.1">
    <property type="nucleotide sequence ID" value="XM_001729157.1"/>
</dbReference>
<dbReference type="VEuPathDB" id="FungiDB:MGL_3676"/>
<dbReference type="PANTHER" id="PTHR47549:SF1">
    <property type="entry name" value="GOLGI APPARATUS MEMBRANE PROTEIN TVP38"/>
    <property type="match status" value="1"/>
</dbReference>
<feature type="domain" description="VTT" evidence="11">
    <location>
        <begin position="30"/>
        <end position="146"/>
    </location>
</feature>
<dbReference type="Proteomes" id="UP000008837">
    <property type="component" value="Unassembled WGS sequence"/>
</dbReference>
<feature type="transmembrane region" description="Helical" evidence="10">
    <location>
        <begin position="167"/>
        <end position="187"/>
    </location>
</feature>
<evidence type="ECO:0000256" key="1">
    <source>
        <dbReference type="ARBA" id="ARBA00002978"/>
    </source>
</evidence>
<dbReference type="InterPro" id="IPR032816">
    <property type="entry name" value="VTT_dom"/>
</dbReference>
<gene>
    <name evidence="12" type="ORF">MGL_3676</name>
</gene>
<evidence type="ECO:0000256" key="3">
    <source>
        <dbReference type="ARBA" id="ARBA00008640"/>
    </source>
</evidence>
<dbReference type="Pfam" id="PF09335">
    <property type="entry name" value="VTT_dom"/>
    <property type="match status" value="1"/>
</dbReference>
<keyword evidence="6 10" id="KW-0812">Transmembrane</keyword>
<keyword evidence="8" id="KW-0333">Golgi apparatus</keyword>
<keyword evidence="13" id="KW-1185">Reference proteome</keyword>
<evidence type="ECO:0000256" key="7">
    <source>
        <dbReference type="ARBA" id="ARBA00022989"/>
    </source>
</evidence>
<organism evidence="12 13">
    <name type="scientific">Malassezia globosa (strain ATCC MYA-4612 / CBS 7966)</name>
    <name type="common">Dandruff-associated fungus</name>
    <dbReference type="NCBI Taxonomy" id="425265"/>
    <lineage>
        <taxon>Eukaryota</taxon>
        <taxon>Fungi</taxon>
        <taxon>Dikarya</taxon>
        <taxon>Basidiomycota</taxon>
        <taxon>Ustilaginomycotina</taxon>
        <taxon>Malasseziomycetes</taxon>
        <taxon>Malasseziales</taxon>
        <taxon>Malasseziaceae</taxon>
        <taxon>Malassezia</taxon>
    </lineage>
</organism>
<evidence type="ECO:0000313" key="13">
    <source>
        <dbReference type="Proteomes" id="UP000008837"/>
    </source>
</evidence>
<comment type="subcellular location">
    <subcellularLocation>
        <location evidence="2">Golgi apparatus membrane</location>
        <topology evidence="2">Multi-pass membrane protein</topology>
    </subcellularLocation>
</comment>
<dbReference type="GeneID" id="5853515"/>
<dbReference type="EMBL" id="AAYY01000014">
    <property type="protein sequence ID" value="EDP41995.1"/>
    <property type="molecule type" value="Genomic_DNA"/>
</dbReference>
<evidence type="ECO:0000256" key="9">
    <source>
        <dbReference type="ARBA" id="ARBA00023136"/>
    </source>
</evidence>
<dbReference type="PANTHER" id="PTHR47549">
    <property type="entry name" value="GOLGI APPARATUS MEMBRANE PROTEIN TVP38-RELATED"/>
    <property type="match status" value="1"/>
</dbReference>
<accession>A8QAB7</accession>
<dbReference type="InParanoid" id="A8QAB7"/>
<dbReference type="GO" id="GO:0000139">
    <property type="term" value="C:Golgi membrane"/>
    <property type="evidence" value="ECO:0007669"/>
    <property type="project" value="UniProtKB-SubCell"/>
</dbReference>
<reference evidence="12 13" key="1">
    <citation type="journal article" date="2007" name="Proc. Natl. Acad. Sci. U.S.A.">
        <title>Dandruff-associated Malassezia genomes reveal convergent and divergent virulence traits shared with plant and human fungal pathogens.</title>
        <authorList>
            <person name="Xu J."/>
            <person name="Saunders C.W."/>
            <person name="Hu P."/>
            <person name="Grant R.A."/>
            <person name="Boekhout T."/>
            <person name="Kuramae E.E."/>
            <person name="Kronstad J.W."/>
            <person name="Deangelis Y.M."/>
            <person name="Reeder N.L."/>
            <person name="Johnstone K.R."/>
            <person name="Leland M."/>
            <person name="Fieno A.M."/>
            <person name="Begley W.M."/>
            <person name="Sun Y."/>
            <person name="Lacey M.P."/>
            <person name="Chaudhary T."/>
            <person name="Keough T."/>
            <person name="Chu L."/>
            <person name="Sears R."/>
            <person name="Yuan B."/>
            <person name="Dawson T.L.Jr."/>
        </authorList>
    </citation>
    <scope>NUCLEOTIDE SEQUENCE [LARGE SCALE GENOMIC DNA]</scope>
    <source>
        <strain evidence="13">ATCC MYA-4612 / CBS 7966</strain>
    </source>
</reference>
<evidence type="ECO:0000256" key="4">
    <source>
        <dbReference type="ARBA" id="ARBA00013533"/>
    </source>
</evidence>
<comment type="similarity">
    <text evidence="3">Belongs to the TVP38/TMEM64 family.</text>
</comment>
<dbReference type="KEGG" id="mgl:MGL_3676"/>
<keyword evidence="9 10" id="KW-0472">Membrane</keyword>
<evidence type="ECO:0000256" key="6">
    <source>
        <dbReference type="ARBA" id="ARBA00022692"/>
    </source>
</evidence>
<evidence type="ECO:0000313" key="12">
    <source>
        <dbReference type="EMBL" id="EDP41995.1"/>
    </source>
</evidence>
<sequence length="217" mass="24158">MIICSLPPVHGFTTALTMCGMAFASAGPHASFLEQVRKLMSAWLVATGGLILSASIAFVVLRRVLYHLSGQWDLLARVKEDQRFRALQHAICQKGFLMAALARFCPLPYCYTNLLLASLDSLSFGTFVLSTLSTAPRLLIPLFMGAKMYELSDHDIRASLDPSTRRLNSIFIFVSLALGVGSSWFIWRKTSDMLLRHEAEHASDEERTAFILDDVNE</sequence>
<name>A8QAB7_MALGO</name>
<dbReference type="AlphaFoldDB" id="A8QAB7"/>
<dbReference type="GO" id="GO:0016192">
    <property type="term" value="P:vesicle-mediated transport"/>
    <property type="evidence" value="ECO:0007669"/>
    <property type="project" value="TreeGrafter"/>
</dbReference>
<dbReference type="OrthoDB" id="166803at2759"/>
<feature type="transmembrane region" description="Helical" evidence="10">
    <location>
        <begin position="42"/>
        <end position="65"/>
    </location>
</feature>